<feature type="domain" description="HTH cro/C1-type" evidence="1">
    <location>
        <begin position="16"/>
        <end position="71"/>
    </location>
</feature>
<proteinExistence type="predicted"/>
<sequence length="289" mass="31459">MHPWTMSRAARGGAWLRRVRREEGLTQGALSDRSGVSVRTIRGLERGEILTPQIATLQQIAVALGLTPQEQTEFMHAWATERLITFEDLLDPGLSELEQIDALTRLSLGAYRVISQVWRTSVAANRRITRTGCHTSIAAVEDGLERVFSVQGGDETTCAADMRFVPLLGCSLLGRHDFPDSNVVVFEVGLPRRLAKGEMHAYAYQIIDEVAPDADLGDSDGFVWGPPHTARSVVVSVEFEVPPAAITRVGCPPGGQLVLGGAVTLDDDRRASIVLEDAGPGAFGFTWQW</sequence>
<reference evidence="2 3" key="1">
    <citation type="submission" date="2017-04" db="EMBL/GenBank/DDBJ databases">
        <authorList>
            <person name="Afonso C.L."/>
            <person name="Miller P.J."/>
            <person name="Scott M.A."/>
            <person name="Spackman E."/>
            <person name="Goraichik I."/>
            <person name="Dimitrov K.M."/>
            <person name="Suarez D.L."/>
            <person name="Swayne D.E."/>
        </authorList>
    </citation>
    <scope>NUCLEOTIDE SEQUENCE [LARGE SCALE GENOMIC DNA]</scope>
    <source>
        <strain evidence="2 3">CGMCC 1.12511</strain>
    </source>
</reference>
<dbReference type="Pfam" id="PF01381">
    <property type="entry name" value="HTH_3"/>
    <property type="match status" value="1"/>
</dbReference>
<dbReference type="Gene3D" id="1.10.260.40">
    <property type="entry name" value="lambda repressor-like DNA-binding domains"/>
    <property type="match status" value="1"/>
</dbReference>
<evidence type="ECO:0000313" key="3">
    <source>
        <dbReference type="Proteomes" id="UP000192634"/>
    </source>
</evidence>
<name>A0A1W2CZG7_9MICO</name>
<dbReference type="PROSITE" id="PS50943">
    <property type="entry name" value="HTH_CROC1"/>
    <property type="match status" value="1"/>
</dbReference>
<dbReference type="GO" id="GO:0003677">
    <property type="term" value="F:DNA binding"/>
    <property type="evidence" value="ECO:0007669"/>
    <property type="project" value="InterPro"/>
</dbReference>
<dbReference type="AlphaFoldDB" id="A0A1W2CZG7"/>
<dbReference type="InterPro" id="IPR001387">
    <property type="entry name" value="Cro/C1-type_HTH"/>
</dbReference>
<evidence type="ECO:0000259" key="1">
    <source>
        <dbReference type="PROSITE" id="PS50943"/>
    </source>
</evidence>
<dbReference type="Proteomes" id="UP000192634">
    <property type="component" value="Unassembled WGS sequence"/>
</dbReference>
<gene>
    <name evidence="2" type="ORF">SAMN06296429_11330</name>
</gene>
<dbReference type="InterPro" id="IPR010982">
    <property type="entry name" value="Lambda_DNA-bd_dom_sf"/>
</dbReference>
<protein>
    <submittedName>
        <fullName evidence="2">Transcriptional regulator, contains XRE-family HTH domain</fullName>
    </submittedName>
</protein>
<organism evidence="2 3">
    <name type="scientific">Janibacter indicus</name>
    <dbReference type="NCBI Taxonomy" id="857417"/>
    <lineage>
        <taxon>Bacteria</taxon>
        <taxon>Bacillati</taxon>
        <taxon>Actinomycetota</taxon>
        <taxon>Actinomycetes</taxon>
        <taxon>Micrococcales</taxon>
        <taxon>Intrasporangiaceae</taxon>
        <taxon>Janibacter</taxon>
    </lineage>
</organism>
<dbReference type="SUPFAM" id="SSF47413">
    <property type="entry name" value="lambda repressor-like DNA-binding domains"/>
    <property type="match status" value="1"/>
</dbReference>
<dbReference type="CDD" id="cd00093">
    <property type="entry name" value="HTH_XRE"/>
    <property type="match status" value="1"/>
</dbReference>
<dbReference type="SMART" id="SM00530">
    <property type="entry name" value="HTH_XRE"/>
    <property type="match status" value="1"/>
</dbReference>
<dbReference type="EMBL" id="FWXN01000013">
    <property type="protein sequence ID" value="SMC90689.1"/>
    <property type="molecule type" value="Genomic_DNA"/>
</dbReference>
<accession>A0A1W2CZG7</accession>
<evidence type="ECO:0000313" key="2">
    <source>
        <dbReference type="EMBL" id="SMC90689.1"/>
    </source>
</evidence>